<sequence>MKRTDEIRQKIVKWQEMNTSYLNEIKSLVTERKALNEFHVISYFSYSLNIFHKPGIENYCLGSFHIQNVGGRPLTNPYICIKVSQDSPFDFSGKYLYKDSKQKMRLTNAWERINDPMDKQEYWLKPVGKSVLNPSETLTFSNFQMKWLPKSTYAGSIMGFTYGDEAKDGISSFNQINVNGTIVEEEGNE</sequence>
<dbReference type="AlphaFoldDB" id="A0A417YAV3"/>
<keyword evidence="2" id="KW-1185">Reference proteome</keyword>
<evidence type="ECO:0000313" key="2">
    <source>
        <dbReference type="Proteomes" id="UP000285456"/>
    </source>
</evidence>
<protein>
    <submittedName>
        <fullName evidence="1">Uncharacterized protein</fullName>
    </submittedName>
</protein>
<reference evidence="1 2" key="1">
    <citation type="journal article" date="2007" name="Int. J. Syst. Evol. Microbiol.">
        <title>Oceanobacillus profundus sp. nov., isolated from a deep-sea sediment core.</title>
        <authorList>
            <person name="Kim Y.G."/>
            <person name="Choi D.H."/>
            <person name="Hyun S."/>
            <person name="Cho B.C."/>
        </authorList>
    </citation>
    <scope>NUCLEOTIDE SEQUENCE [LARGE SCALE GENOMIC DNA]</scope>
    <source>
        <strain evidence="1 2">DSM 18246</strain>
    </source>
</reference>
<accession>A0A417YAV3</accession>
<dbReference type="EMBL" id="QWEH01000021">
    <property type="protein sequence ID" value="RHW29646.1"/>
    <property type="molecule type" value="Genomic_DNA"/>
</dbReference>
<dbReference type="Proteomes" id="UP000285456">
    <property type="component" value="Unassembled WGS sequence"/>
</dbReference>
<comment type="caution">
    <text evidence="1">The sequence shown here is derived from an EMBL/GenBank/DDBJ whole genome shotgun (WGS) entry which is preliminary data.</text>
</comment>
<proteinExistence type="predicted"/>
<organism evidence="1 2">
    <name type="scientific">Oceanobacillus profundus</name>
    <dbReference type="NCBI Taxonomy" id="372463"/>
    <lineage>
        <taxon>Bacteria</taxon>
        <taxon>Bacillati</taxon>
        <taxon>Bacillota</taxon>
        <taxon>Bacilli</taxon>
        <taxon>Bacillales</taxon>
        <taxon>Bacillaceae</taxon>
        <taxon>Oceanobacillus</taxon>
    </lineage>
</organism>
<dbReference type="RefSeq" id="WP_118890338.1">
    <property type="nucleotide sequence ID" value="NZ_JAUOPF010000006.1"/>
</dbReference>
<dbReference type="OrthoDB" id="2679997at2"/>
<name>A0A417YAV3_9BACI</name>
<gene>
    <name evidence="1" type="ORF">D1B32_20735</name>
</gene>
<evidence type="ECO:0000313" key="1">
    <source>
        <dbReference type="EMBL" id="RHW29646.1"/>
    </source>
</evidence>